<sequence>MTSKRKHWRDRLGTPTAIVLFRTVDQWRFALYFTEPQGVADGYLTHPGADGEPAEAQAAARLKAEEFTGHPLTVSWHPSEKPDWWEGVITADTEEWPATPVVG</sequence>
<keyword evidence="2" id="KW-1185">Reference proteome</keyword>
<dbReference type="RefSeq" id="WP_386251320.1">
    <property type="nucleotide sequence ID" value="NZ_JBHTRV010000033.1"/>
</dbReference>
<evidence type="ECO:0000313" key="1">
    <source>
        <dbReference type="EMBL" id="MFE5984360.1"/>
    </source>
</evidence>
<accession>A0ABW6J5Q8</accession>
<gene>
    <name evidence="1" type="ORF">ACFQ63_32275</name>
</gene>
<dbReference type="Proteomes" id="UP001600424">
    <property type="component" value="Unassembled WGS sequence"/>
</dbReference>
<organism evidence="1 2">
    <name type="scientific">Streptomyces wedmorensis</name>
    <dbReference type="NCBI Taxonomy" id="43759"/>
    <lineage>
        <taxon>Bacteria</taxon>
        <taxon>Bacillati</taxon>
        <taxon>Actinomycetota</taxon>
        <taxon>Actinomycetes</taxon>
        <taxon>Kitasatosporales</taxon>
        <taxon>Streptomycetaceae</taxon>
        <taxon>Streptomyces</taxon>
    </lineage>
</organism>
<protein>
    <submittedName>
        <fullName evidence="1">Uncharacterized protein</fullName>
    </submittedName>
</protein>
<reference evidence="1 2" key="1">
    <citation type="submission" date="2024-09" db="EMBL/GenBank/DDBJ databases">
        <title>The Natural Products Discovery Center: Release of the First 8490 Sequenced Strains for Exploring Actinobacteria Biosynthetic Diversity.</title>
        <authorList>
            <person name="Kalkreuter E."/>
            <person name="Kautsar S.A."/>
            <person name="Yang D."/>
            <person name="Bader C.D."/>
            <person name="Teijaro C.N."/>
            <person name="Fluegel L."/>
            <person name="Davis C.M."/>
            <person name="Simpson J.R."/>
            <person name="Lauterbach L."/>
            <person name="Steele A.D."/>
            <person name="Gui C."/>
            <person name="Meng S."/>
            <person name="Li G."/>
            <person name="Viehrig K."/>
            <person name="Ye F."/>
            <person name="Su P."/>
            <person name="Kiefer A.F."/>
            <person name="Nichols A."/>
            <person name="Cepeda A.J."/>
            <person name="Yan W."/>
            <person name="Fan B."/>
            <person name="Jiang Y."/>
            <person name="Adhikari A."/>
            <person name="Zheng C.-J."/>
            <person name="Schuster L."/>
            <person name="Cowan T.M."/>
            <person name="Smanski M.J."/>
            <person name="Chevrette M.G."/>
            <person name="De Carvalho L.P.S."/>
            <person name="Shen B."/>
        </authorList>
    </citation>
    <scope>NUCLEOTIDE SEQUENCE [LARGE SCALE GENOMIC DNA]</scope>
    <source>
        <strain evidence="1 2">NPDC056472</strain>
    </source>
</reference>
<name>A0ABW6J5Q8_STRWE</name>
<comment type="caution">
    <text evidence="1">The sequence shown here is derived from an EMBL/GenBank/DDBJ whole genome shotgun (WGS) entry which is preliminary data.</text>
</comment>
<proteinExistence type="predicted"/>
<evidence type="ECO:0000313" key="2">
    <source>
        <dbReference type="Proteomes" id="UP001600424"/>
    </source>
</evidence>
<dbReference type="EMBL" id="JBHTRV010000033">
    <property type="protein sequence ID" value="MFE5984360.1"/>
    <property type="molecule type" value="Genomic_DNA"/>
</dbReference>